<reference evidence="1 2" key="1">
    <citation type="journal article" date="2016" name="Nat. Commun.">
        <title>Thousands of microbial genomes shed light on interconnected biogeochemical processes in an aquifer system.</title>
        <authorList>
            <person name="Anantharaman K."/>
            <person name="Brown C.T."/>
            <person name="Hug L.A."/>
            <person name="Sharon I."/>
            <person name="Castelle C.J."/>
            <person name="Probst A.J."/>
            <person name="Thomas B.C."/>
            <person name="Singh A."/>
            <person name="Wilkins M.J."/>
            <person name="Karaoz U."/>
            <person name="Brodie E.L."/>
            <person name="Williams K.H."/>
            <person name="Hubbard S.S."/>
            <person name="Banfield J.F."/>
        </authorList>
    </citation>
    <scope>NUCLEOTIDE SEQUENCE [LARGE SCALE GENOMIC DNA]</scope>
</reference>
<sequence>MSNIDVSQEQEKRVDSGLAAKPENPFAVNLNETAFALKKAQIAEARHVRAVLSRPSGDMGRAKMEAAITKLDALVKGDRVKEEREAILEVFDYPEAESGVRIFASPTGETIVEEVMFFKRSLADGTEKYLSHRNGEPVTVNADLWAARLPVKPSWALSSYRHSTMPICDGRGSFSGLIRVVDDPGNIRE</sequence>
<gene>
    <name evidence="1" type="ORF">A2160_03760</name>
</gene>
<evidence type="ECO:0000313" key="1">
    <source>
        <dbReference type="EMBL" id="OGD63126.1"/>
    </source>
</evidence>
<comment type="caution">
    <text evidence="1">The sequence shown here is derived from an EMBL/GenBank/DDBJ whole genome shotgun (WGS) entry which is preliminary data.</text>
</comment>
<name>A0A1F5E745_9BACT</name>
<evidence type="ECO:0000313" key="2">
    <source>
        <dbReference type="Proteomes" id="UP000177006"/>
    </source>
</evidence>
<accession>A0A1F5E745</accession>
<organism evidence="1 2">
    <name type="scientific">Candidatus Beckwithbacteria bacterium RBG_13_42_9</name>
    <dbReference type="NCBI Taxonomy" id="1797457"/>
    <lineage>
        <taxon>Bacteria</taxon>
        <taxon>Candidatus Beckwithiibacteriota</taxon>
    </lineage>
</organism>
<protein>
    <submittedName>
        <fullName evidence="1">Uncharacterized protein</fullName>
    </submittedName>
</protein>
<dbReference type="AlphaFoldDB" id="A0A1F5E745"/>
<dbReference type="Proteomes" id="UP000177006">
    <property type="component" value="Unassembled WGS sequence"/>
</dbReference>
<dbReference type="EMBL" id="MEZK01000012">
    <property type="protein sequence ID" value="OGD63126.1"/>
    <property type="molecule type" value="Genomic_DNA"/>
</dbReference>
<proteinExistence type="predicted"/>